<dbReference type="EMBL" id="CAMGZC010000303">
    <property type="protein sequence ID" value="CAI0646145.1"/>
    <property type="molecule type" value="Genomic_DNA"/>
</dbReference>
<proteinExistence type="predicted"/>
<sequence>MRFRAGSSRPWALWLIILDILLMPSVQASSQYRRIRGCQDASSACVKSPVSLMVRNPAISRSSSVLRASTSKFEVEATIRSTTTDFHHDAVPTPRRPAYSYQAIRLRKLPRPWGHLCPMHETCVNDTSVTLVSSRVSAATSPSILRTNASTSTASSQALKPRTTYSAIQLKGGIKTVYDTVIVTFDPTPSSLVTSTRSHNENTKSGSKSNIIKPTSTTQPPPPAQPSEAVYIFFDWAVSSVITTTTSGGKFVMLPRLTSLDDKTIHDICSDEAVGSIVAGMRTSPDSPGLPPSFQASQVIYGKKGCKYISGYETKSAGRFKCDDIPEFECITDPQEDEHIDCLKAETQERFYVPRVRCFFPVGT</sequence>
<comment type="caution">
    <text evidence="3">The sequence shown here is derived from an EMBL/GenBank/DDBJ whole genome shotgun (WGS) entry which is preliminary data.</text>
</comment>
<name>A0A9W4RRJ9_9PEZI</name>
<evidence type="ECO:0000313" key="4">
    <source>
        <dbReference type="Proteomes" id="UP001152533"/>
    </source>
</evidence>
<evidence type="ECO:0000256" key="2">
    <source>
        <dbReference type="SAM" id="SignalP"/>
    </source>
</evidence>
<feature type="chain" id="PRO_5040729723" evidence="2">
    <location>
        <begin position="29"/>
        <end position="364"/>
    </location>
</feature>
<accession>A0A9W4RRJ9</accession>
<organism evidence="3 4">
    <name type="scientific">Colletotrichum noveboracense</name>
    <dbReference type="NCBI Taxonomy" id="2664923"/>
    <lineage>
        <taxon>Eukaryota</taxon>
        <taxon>Fungi</taxon>
        <taxon>Dikarya</taxon>
        <taxon>Ascomycota</taxon>
        <taxon>Pezizomycotina</taxon>
        <taxon>Sordariomycetes</taxon>
        <taxon>Hypocreomycetidae</taxon>
        <taxon>Glomerellales</taxon>
        <taxon>Glomerellaceae</taxon>
        <taxon>Colletotrichum</taxon>
        <taxon>Colletotrichum gloeosporioides species complex</taxon>
    </lineage>
</organism>
<protein>
    <submittedName>
        <fullName evidence="3">Uncharacterized protein</fullName>
    </submittedName>
</protein>
<feature type="signal peptide" evidence="2">
    <location>
        <begin position="1"/>
        <end position="28"/>
    </location>
</feature>
<reference evidence="3" key="1">
    <citation type="submission" date="2022-08" db="EMBL/GenBank/DDBJ databases">
        <authorList>
            <person name="Giroux E."/>
            <person name="Giroux E."/>
        </authorList>
    </citation>
    <scope>NUCLEOTIDE SEQUENCE</scope>
    <source>
        <strain evidence="3">H1091258</strain>
    </source>
</reference>
<evidence type="ECO:0000256" key="1">
    <source>
        <dbReference type="SAM" id="MobiDB-lite"/>
    </source>
</evidence>
<dbReference type="AlphaFoldDB" id="A0A9W4RRJ9"/>
<keyword evidence="2" id="KW-0732">Signal</keyword>
<dbReference type="Proteomes" id="UP001152533">
    <property type="component" value="Unassembled WGS sequence"/>
</dbReference>
<keyword evidence="4" id="KW-1185">Reference proteome</keyword>
<evidence type="ECO:0000313" key="3">
    <source>
        <dbReference type="EMBL" id="CAI0646145.1"/>
    </source>
</evidence>
<gene>
    <name evidence="3" type="ORF">CGXH109_LOCUS52218</name>
</gene>
<feature type="compositionally biased region" description="Polar residues" evidence="1">
    <location>
        <begin position="190"/>
        <end position="213"/>
    </location>
</feature>
<feature type="region of interest" description="Disordered" evidence="1">
    <location>
        <begin position="190"/>
        <end position="224"/>
    </location>
</feature>